<name>A0ACC2HZF2_9PLEO</name>
<proteinExistence type="predicted"/>
<comment type="caution">
    <text evidence="1">The sequence shown here is derived from an EMBL/GenBank/DDBJ whole genome shotgun (WGS) entry which is preliminary data.</text>
</comment>
<organism evidence="1 2">
    <name type="scientific">Boeremia exigua</name>
    <dbReference type="NCBI Taxonomy" id="749465"/>
    <lineage>
        <taxon>Eukaryota</taxon>
        <taxon>Fungi</taxon>
        <taxon>Dikarya</taxon>
        <taxon>Ascomycota</taxon>
        <taxon>Pezizomycotina</taxon>
        <taxon>Dothideomycetes</taxon>
        <taxon>Pleosporomycetidae</taxon>
        <taxon>Pleosporales</taxon>
        <taxon>Pleosporineae</taxon>
        <taxon>Didymellaceae</taxon>
        <taxon>Boeremia</taxon>
    </lineage>
</organism>
<evidence type="ECO:0000313" key="2">
    <source>
        <dbReference type="Proteomes" id="UP001153331"/>
    </source>
</evidence>
<keyword evidence="2" id="KW-1185">Reference proteome</keyword>
<dbReference type="EMBL" id="JAPHNI010000742">
    <property type="protein sequence ID" value="KAJ8108486.1"/>
    <property type="molecule type" value="Genomic_DNA"/>
</dbReference>
<evidence type="ECO:0000313" key="1">
    <source>
        <dbReference type="EMBL" id="KAJ8108486.1"/>
    </source>
</evidence>
<gene>
    <name evidence="1" type="ORF">OPT61_g8141</name>
</gene>
<sequence>MLAISTATRSAATLASTERNVEADDIQVISYASTILLVVALSLSKLSVILWLERLQLSKTYKLCSMTAGALILIYMLSTAAGIIFQCQLPRPWDLRTGHCTSSQRFWTTTIAIDIALDLSLIMLPVVALMTLDLQQRKKDYASYILSLRTFLIIPSLIRLVYVQQPTPDHYIIMLENLPYSIATQCQVTIAAMLSCTMALPCIANLAEHTPTATAITLNKHWSGSSFGSNIADEYFASAQAPTMEPLQTIQASMKAPESSHLGSMLPPPSPAVGTNAKGAPLRPPPPSEHQRLDMSMFIHKPTRIRPPPVTLLGDRLYDRASEDRQCVENVRRSKHVTFDV</sequence>
<dbReference type="Proteomes" id="UP001153331">
    <property type="component" value="Unassembled WGS sequence"/>
</dbReference>
<accession>A0ACC2HZF2</accession>
<reference evidence="1" key="1">
    <citation type="submission" date="2022-11" db="EMBL/GenBank/DDBJ databases">
        <title>Genome Sequence of Boeremia exigua.</title>
        <authorList>
            <person name="Buettner E."/>
        </authorList>
    </citation>
    <scope>NUCLEOTIDE SEQUENCE</scope>
    <source>
        <strain evidence="1">CU02</strain>
    </source>
</reference>
<protein>
    <submittedName>
        <fullName evidence="1">Uncharacterized protein</fullName>
    </submittedName>
</protein>